<feature type="transmembrane region" description="Helical" evidence="8">
    <location>
        <begin position="28"/>
        <end position="48"/>
    </location>
</feature>
<comment type="subcellular location">
    <subcellularLocation>
        <location evidence="1">Cell membrane</location>
        <topology evidence="1">Multi-pass membrane protein</topology>
    </subcellularLocation>
</comment>
<dbReference type="OrthoDB" id="214119at2157"/>
<feature type="transmembrane region" description="Helical" evidence="8">
    <location>
        <begin position="332"/>
        <end position="352"/>
    </location>
</feature>
<organism evidence="9 10">
    <name type="scientific">Natronolimnobius baerhuensis</name>
    <dbReference type="NCBI Taxonomy" id="253108"/>
    <lineage>
        <taxon>Archaea</taxon>
        <taxon>Methanobacteriati</taxon>
        <taxon>Methanobacteriota</taxon>
        <taxon>Stenosarchaea group</taxon>
        <taxon>Halobacteria</taxon>
        <taxon>Halobacteriales</taxon>
        <taxon>Natrialbaceae</taxon>
        <taxon>Natronolimnobius</taxon>
    </lineage>
</organism>
<dbReference type="AlphaFoldDB" id="A0A202E8C8"/>
<evidence type="ECO:0000256" key="2">
    <source>
        <dbReference type="ARBA" id="ARBA00022448"/>
    </source>
</evidence>
<dbReference type="GO" id="GO:0042910">
    <property type="term" value="F:xenobiotic transmembrane transporter activity"/>
    <property type="evidence" value="ECO:0007669"/>
    <property type="project" value="InterPro"/>
</dbReference>
<keyword evidence="5 8" id="KW-1133">Transmembrane helix</keyword>
<evidence type="ECO:0000313" key="9">
    <source>
        <dbReference type="EMBL" id="OVE84511.1"/>
    </source>
</evidence>
<dbReference type="RefSeq" id="WP_087714567.1">
    <property type="nucleotide sequence ID" value="NZ_MWPH01000002.1"/>
</dbReference>
<feature type="transmembrane region" description="Helical" evidence="8">
    <location>
        <begin position="147"/>
        <end position="167"/>
    </location>
</feature>
<feature type="transmembrane region" description="Helical" evidence="8">
    <location>
        <begin position="402"/>
        <end position="422"/>
    </location>
</feature>
<dbReference type="PIRSF" id="PIRSF006603">
    <property type="entry name" value="DinF"/>
    <property type="match status" value="1"/>
</dbReference>
<evidence type="ECO:0000256" key="6">
    <source>
        <dbReference type="ARBA" id="ARBA00023136"/>
    </source>
</evidence>
<protein>
    <submittedName>
        <fullName evidence="9">MATE family efflux transporter</fullName>
    </submittedName>
</protein>
<sequence length="482" mass="50769">MTIRDHLERTFLAREEVDLTDGGIVKPLLYLSIPLIITNVLQTAYNVADTFWLGRYGTVEVAAISFAFPIIFLLISFAIGFSVAGSVLVAQYIGADRESDAEYAASQTVAFSILSSLILGGLGYFVVEDVLMLFDAEPAVVAAATSYMQIYAVGLVFVFGFLMFTALMRGYGDTVTPMLVMFVSVVINIVLDPLLIFGVGPFPELGIAGAAYATIFARGVTLAIGLWLMFRGYRGVRIRLEEMIPNPSYGVKLIRIGLPASFEGASRALSISLLLFVVALFATPVVAAYGIGTRILSVIVLPAMALSQGVETMTGQNVGAGKPDRAAKANHITAAVIFVSLTVVGLLSTLFAEPLVALFTNDPDVVDAGATFLYYVAPTFGLFGAMYTYIGGFRGAGMTGTAAGFVLLAFMVVQIPVAWVASSAFGPPGIWASFAIAHLVGALGTALWFRRGTWRANDITGGGGGSGADSDSPLDAGAPSDD</sequence>
<accession>A0A202E8C8</accession>
<keyword evidence="10" id="KW-1185">Reference proteome</keyword>
<feature type="transmembrane region" description="Helical" evidence="8">
    <location>
        <begin position="268"/>
        <end position="289"/>
    </location>
</feature>
<dbReference type="PANTHER" id="PTHR43549">
    <property type="entry name" value="MULTIDRUG RESISTANCE PROTEIN YPNP-RELATED"/>
    <property type="match status" value="1"/>
</dbReference>
<feature type="region of interest" description="Disordered" evidence="7">
    <location>
        <begin position="460"/>
        <end position="482"/>
    </location>
</feature>
<feature type="compositionally biased region" description="Low complexity" evidence="7">
    <location>
        <begin position="468"/>
        <end position="482"/>
    </location>
</feature>
<dbReference type="Pfam" id="PF01554">
    <property type="entry name" value="MatE"/>
    <property type="match status" value="2"/>
</dbReference>
<dbReference type="InterPro" id="IPR048279">
    <property type="entry name" value="MdtK-like"/>
</dbReference>
<feature type="transmembrane region" description="Helical" evidence="8">
    <location>
        <begin position="68"/>
        <end position="93"/>
    </location>
</feature>
<evidence type="ECO:0000256" key="7">
    <source>
        <dbReference type="SAM" id="MobiDB-lite"/>
    </source>
</evidence>
<dbReference type="GO" id="GO:0005886">
    <property type="term" value="C:plasma membrane"/>
    <property type="evidence" value="ECO:0007669"/>
    <property type="project" value="UniProtKB-SubCell"/>
</dbReference>
<keyword evidence="3" id="KW-1003">Cell membrane</keyword>
<feature type="transmembrane region" description="Helical" evidence="8">
    <location>
        <begin position="179"/>
        <end position="199"/>
    </location>
</feature>
<evidence type="ECO:0000313" key="10">
    <source>
        <dbReference type="Proteomes" id="UP000196084"/>
    </source>
</evidence>
<dbReference type="CDD" id="cd13142">
    <property type="entry name" value="MATE_like_12"/>
    <property type="match status" value="1"/>
</dbReference>
<comment type="caution">
    <text evidence="9">The sequence shown here is derived from an EMBL/GenBank/DDBJ whole genome shotgun (WGS) entry which is preliminary data.</text>
</comment>
<dbReference type="InterPro" id="IPR002528">
    <property type="entry name" value="MATE_fam"/>
</dbReference>
<feature type="transmembrane region" description="Helical" evidence="8">
    <location>
        <begin position="105"/>
        <end position="127"/>
    </location>
</feature>
<dbReference type="PANTHER" id="PTHR43549:SF2">
    <property type="entry name" value="MULTIDRUG RESISTANCE PROTEIN NORM-RELATED"/>
    <property type="match status" value="1"/>
</dbReference>
<dbReference type="EMBL" id="MWPH01000002">
    <property type="protein sequence ID" value="OVE84511.1"/>
    <property type="molecule type" value="Genomic_DNA"/>
</dbReference>
<evidence type="ECO:0000256" key="8">
    <source>
        <dbReference type="SAM" id="Phobius"/>
    </source>
</evidence>
<feature type="transmembrane region" description="Helical" evidence="8">
    <location>
        <begin position="295"/>
        <end position="311"/>
    </location>
</feature>
<proteinExistence type="predicted"/>
<dbReference type="InterPro" id="IPR052031">
    <property type="entry name" value="Membrane_Transporter-Flippase"/>
</dbReference>
<dbReference type="GO" id="GO:0015297">
    <property type="term" value="F:antiporter activity"/>
    <property type="evidence" value="ECO:0007669"/>
    <property type="project" value="InterPro"/>
</dbReference>
<evidence type="ECO:0000256" key="4">
    <source>
        <dbReference type="ARBA" id="ARBA00022692"/>
    </source>
</evidence>
<gene>
    <name evidence="9" type="ORF">B2G88_08885</name>
</gene>
<feature type="transmembrane region" description="Helical" evidence="8">
    <location>
        <begin position="428"/>
        <end position="449"/>
    </location>
</feature>
<name>A0A202E8C8_9EURY</name>
<dbReference type="Proteomes" id="UP000196084">
    <property type="component" value="Unassembled WGS sequence"/>
</dbReference>
<evidence type="ECO:0000256" key="3">
    <source>
        <dbReference type="ARBA" id="ARBA00022475"/>
    </source>
</evidence>
<feature type="transmembrane region" description="Helical" evidence="8">
    <location>
        <begin position="372"/>
        <end position="390"/>
    </location>
</feature>
<evidence type="ECO:0000256" key="5">
    <source>
        <dbReference type="ARBA" id="ARBA00022989"/>
    </source>
</evidence>
<keyword evidence="6 8" id="KW-0472">Membrane</keyword>
<evidence type="ECO:0000256" key="1">
    <source>
        <dbReference type="ARBA" id="ARBA00004651"/>
    </source>
</evidence>
<keyword evidence="4 8" id="KW-0812">Transmembrane</keyword>
<feature type="transmembrane region" description="Helical" evidence="8">
    <location>
        <begin position="205"/>
        <end position="230"/>
    </location>
</feature>
<dbReference type="NCBIfam" id="TIGR00797">
    <property type="entry name" value="matE"/>
    <property type="match status" value="1"/>
</dbReference>
<reference evidence="9 10" key="1">
    <citation type="submission" date="2017-02" db="EMBL/GenBank/DDBJ databases">
        <title>Natronthermophilus aegyptiacus gen. nov.,sp. nov., an aerobic, extremely halophilic alkalithermophilic archaeon isolated from the athalassohaline Wadi An Natrun, Egypt.</title>
        <authorList>
            <person name="Zhao B."/>
        </authorList>
    </citation>
    <scope>NUCLEOTIDE SEQUENCE [LARGE SCALE GENOMIC DNA]</scope>
    <source>
        <strain evidence="9 10">CGMCC 1.3597</strain>
    </source>
</reference>
<keyword evidence="2" id="KW-0813">Transport</keyword>